<evidence type="ECO:0000256" key="2">
    <source>
        <dbReference type="SAM" id="SignalP"/>
    </source>
</evidence>
<proteinExistence type="predicted"/>
<dbReference type="RefSeq" id="XP_067481181.1">
    <property type="nucleotide sequence ID" value="XM_067620796.1"/>
</dbReference>
<dbReference type="VEuPathDB" id="FungiDB:ASPBRDRAFT_194832"/>
<reference evidence="4" key="1">
    <citation type="journal article" date="2017" name="Genome Biol.">
        <title>Comparative genomics reveals high biological diversity and specific adaptations in the industrially and medically important fungal genus Aspergillus.</title>
        <authorList>
            <person name="de Vries R.P."/>
            <person name="Riley R."/>
            <person name="Wiebenga A."/>
            <person name="Aguilar-Osorio G."/>
            <person name="Amillis S."/>
            <person name="Uchima C.A."/>
            <person name="Anderluh G."/>
            <person name="Asadollahi M."/>
            <person name="Askin M."/>
            <person name="Barry K."/>
            <person name="Battaglia E."/>
            <person name="Bayram O."/>
            <person name="Benocci T."/>
            <person name="Braus-Stromeyer S.A."/>
            <person name="Caldana C."/>
            <person name="Canovas D."/>
            <person name="Cerqueira G.C."/>
            <person name="Chen F."/>
            <person name="Chen W."/>
            <person name="Choi C."/>
            <person name="Clum A."/>
            <person name="Dos Santos R.A."/>
            <person name="Damasio A.R."/>
            <person name="Diallinas G."/>
            <person name="Emri T."/>
            <person name="Fekete E."/>
            <person name="Flipphi M."/>
            <person name="Freyberg S."/>
            <person name="Gallo A."/>
            <person name="Gournas C."/>
            <person name="Habgood R."/>
            <person name="Hainaut M."/>
            <person name="Harispe M.L."/>
            <person name="Henrissat B."/>
            <person name="Hilden K.S."/>
            <person name="Hope R."/>
            <person name="Hossain A."/>
            <person name="Karabika E."/>
            <person name="Karaffa L."/>
            <person name="Karanyi Z."/>
            <person name="Krasevec N."/>
            <person name="Kuo A."/>
            <person name="Kusch H."/>
            <person name="LaButti K."/>
            <person name="Lagendijk E.L."/>
            <person name="Lapidus A."/>
            <person name="Levasseur A."/>
            <person name="Lindquist E."/>
            <person name="Lipzen A."/>
            <person name="Logrieco A.F."/>
            <person name="MacCabe A."/>
            <person name="Maekelae M.R."/>
            <person name="Malavazi I."/>
            <person name="Melin P."/>
            <person name="Meyer V."/>
            <person name="Mielnichuk N."/>
            <person name="Miskei M."/>
            <person name="Molnar A.P."/>
            <person name="Mule G."/>
            <person name="Ngan C.Y."/>
            <person name="Orejas M."/>
            <person name="Orosz E."/>
            <person name="Ouedraogo J.P."/>
            <person name="Overkamp K.M."/>
            <person name="Park H.-S."/>
            <person name="Perrone G."/>
            <person name="Piumi F."/>
            <person name="Punt P.J."/>
            <person name="Ram A.F."/>
            <person name="Ramon A."/>
            <person name="Rauscher S."/>
            <person name="Record E."/>
            <person name="Riano-Pachon D.M."/>
            <person name="Robert V."/>
            <person name="Roehrig J."/>
            <person name="Ruller R."/>
            <person name="Salamov A."/>
            <person name="Salih N.S."/>
            <person name="Samson R.A."/>
            <person name="Sandor E."/>
            <person name="Sanguinetti M."/>
            <person name="Schuetze T."/>
            <person name="Sepcic K."/>
            <person name="Shelest E."/>
            <person name="Sherlock G."/>
            <person name="Sophianopoulou V."/>
            <person name="Squina F.M."/>
            <person name="Sun H."/>
            <person name="Susca A."/>
            <person name="Todd R.B."/>
            <person name="Tsang A."/>
            <person name="Unkles S.E."/>
            <person name="van de Wiele N."/>
            <person name="van Rossen-Uffink D."/>
            <person name="Oliveira J.V."/>
            <person name="Vesth T.C."/>
            <person name="Visser J."/>
            <person name="Yu J.-H."/>
            <person name="Zhou M."/>
            <person name="Andersen M.R."/>
            <person name="Archer D.B."/>
            <person name="Baker S.E."/>
            <person name="Benoit I."/>
            <person name="Brakhage A.A."/>
            <person name="Braus G.H."/>
            <person name="Fischer R."/>
            <person name="Frisvad J.C."/>
            <person name="Goldman G.H."/>
            <person name="Houbraken J."/>
            <person name="Oakley B."/>
            <person name="Pocsi I."/>
            <person name="Scazzocchio C."/>
            <person name="Seiboth B."/>
            <person name="vanKuyk P.A."/>
            <person name="Wortman J."/>
            <person name="Dyer P.S."/>
            <person name="Grigoriev I.V."/>
        </authorList>
    </citation>
    <scope>NUCLEOTIDE SEQUENCE [LARGE SCALE GENOMIC DNA]</scope>
    <source>
        <strain evidence="4">CBS 101740 / IMI 381727 / IBT 21946</strain>
    </source>
</reference>
<dbReference type="GeneID" id="93573284"/>
<evidence type="ECO:0000256" key="1">
    <source>
        <dbReference type="SAM" id="MobiDB-lite"/>
    </source>
</evidence>
<sequence>MQPKTPSVTCMVLTFLTFSSLTLAHPVPTSNKHNVSRAVSSRSPDPRMIPQADAPEDNNNDLISALFDSVGLDEVAKLNHWKSDNEPDTVIDDSNSPQKTVTTENDDVDKEDDKETNNGQDTDKDQNKDTEKKADDKTSNNDTTHSNNDKDSDDNQSNKGGKLPNPTTDPSGFVKALMENIQHAFKNAVDSSDEHTLN</sequence>
<organism evidence="3 4">
    <name type="scientific">Aspergillus brasiliensis (strain CBS 101740 / IMI 381727 / IBT 21946)</name>
    <dbReference type="NCBI Taxonomy" id="767769"/>
    <lineage>
        <taxon>Eukaryota</taxon>
        <taxon>Fungi</taxon>
        <taxon>Dikarya</taxon>
        <taxon>Ascomycota</taxon>
        <taxon>Pezizomycotina</taxon>
        <taxon>Eurotiomycetes</taxon>
        <taxon>Eurotiomycetidae</taxon>
        <taxon>Eurotiales</taxon>
        <taxon>Aspergillaceae</taxon>
        <taxon>Aspergillus</taxon>
        <taxon>Aspergillus subgen. Circumdati</taxon>
    </lineage>
</organism>
<dbReference type="AlphaFoldDB" id="A0A1L9UQ97"/>
<feature type="signal peptide" evidence="2">
    <location>
        <begin position="1"/>
        <end position="24"/>
    </location>
</feature>
<dbReference type="Proteomes" id="UP000184499">
    <property type="component" value="Unassembled WGS sequence"/>
</dbReference>
<feature type="compositionally biased region" description="Basic and acidic residues" evidence="1">
    <location>
        <begin position="111"/>
        <end position="139"/>
    </location>
</feature>
<feature type="region of interest" description="Disordered" evidence="1">
    <location>
        <begin position="26"/>
        <end position="61"/>
    </location>
</feature>
<feature type="compositionally biased region" description="Polar residues" evidence="1">
    <location>
        <begin position="28"/>
        <end position="43"/>
    </location>
</feature>
<protein>
    <submittedName>
        <fullName evidence="3">Uncharacterized protein</fullName>
    </submittedName>
</protein>
<feature type="region of interest" description="Disordered" evidence="1">
    <location>
        <begin position="81"/>
        <end position="173"/>
    </location>
</feature>
<keyword evidence="4" id="KW-1185">Reference proteome</keyword>
<dbReference type="EMBL" id="KV878682">
    <property type="protein sequence ID" value="OJJ73933.1"/>
    <property type="molecule type" value="Genomic_DNA"/>
</dbReference>
<evidence type="ECO:0000313" key="4">
    <source>
        <dbReference type="Proteomes" id="UP000184499"/>
    </source>
</evidence>
<gene>
    <name evidence="3" type="ORF">ASPBRDRAFT_194832</name>
</gene>
<dbReference type="OMA" id="LNHWKSD"/>
<evidence type="ECO:0000313" key="3">
    <source>
        <dbReference type="EMBL" id="OJJ73933.1"/>
    </source>
</evidence>
<accession>A0A1L9UQ97</accession>
<feature type="chain" id="PRO_5012340798" evidence="2">
    <location>
        <begin position="25"/>
        <end position="198"/>
    </location>
</feature>
<name>A0A1L9UQ97_ASPBC</name>
<dbReference type="OrthoDB" id="4504024at2759"/>
<keyword evidence="2" id="KW-0732">Signal</keyword>